<evidence type="ECO:0000313" key="4">
    <source>
        <dbReference type="Proteomes" id="UP000314294"/>
    </source>
</evidence>
<accession>A0A4Z2EAD1</accession>
<keyword evidence="4" id="KW-1185">Reference proteome</keyword>
<dbReference type="EMBL" id="SRLO01013140">
    <property type="protein sequence ID" value="TNN25222.1"/>
    <property type="molecule type" value="Genomic_DNA"/>
</dbReference>
<reference evidence="3 4" key="1">
    <citation type="submission" date="2019-03" db="EMBL/GenBank/DDBJ databases">
        <title>First draft genome of Liparis tanakae, snailfish: a comprehensive survey of snailfish specific genes.</title>
        <authorList>
            <person name="Kim W."/>
            <person name="Song I."/>
            <person name="Jeong J.-H."/>
            <person name="Kim D."/>
            <person name="Kim S."/>
            <person name="Ryu S."/>
            <person name="Song J.Y."/>
            <person name="Lee S.K."/>
        </authorList>
    </citation>
    <scope>NUCLEOTIDE SEQUENCE [LARGE SCALE GENOMIC DNA]</scope>
    <source>
        <tissue evidence="3">Muscle</tissue>
    </source>
</reference>
<evidence type="ECO:0000256" key="1">
    <source>
        <dbReference type="SAM" id="MobiDB-lite"/>
    </source>
</evidence>
<evidence type="ECO:0000313" key="3">
    <source>
        <dbReference type="EMBL" id="TNN25222.1"/>
    </source>
</evidence>
<protein>
    <recommendedName>
        <fullName evidence="5">Secreted protein</fullName>
    </recommendedName>
</protein>
<feature type="chain" id="PRO_5021196650" description="Secreted protein" evidence="2">
    <location>
        <begin position="30"/>
        <end position="98"/>
    </location>
</feature>
<dbReference type="AlphaFoldDB" id="A0A4Z2EAD1"/>
<organism evidence="3 4">
    <name type="scientific">Liparis tanakae</name>
    <name type="common">Tanaka's snailfish</name>
    <dbReference type="NCBI Taxonomy" id="230148"/>
    <lineage>
        <taxon>Eukaryota</taxon>
        <taxon>Metazoa</taxon>
        <taxon>Chordata</taxon>
        <taxon>Craniata</taxon>
        <taxon>Vertebrata</taxon>
        <taxon>Euteleostomi</taxon>
        <taxon>Actinopterygii</taxon>
        <taxon>Neopterygii</taxon>
        <taxon>Teleostei</taxon>
        <taxon>Neoteleostei</taxon>
        <taxon>Acanthomorphata</taxon>
        <taxon>Eupercaria</taxon>
        <taxon>Perciformes</taxon>
        <taxon>Cottioidei</taxon>
        <taxon>Cottales</taxon>
        <taxon>Liparidae</taxon>
        <taxon>Liparis</taxon>
    </lineage>
</organism>
<gene>
    <name evidence="3" type="ORF">EYF80_064650</name>
</gene>
<evidence type="ECO:0008006" key="5">
    <source>
        <dbReference type="Google" id="ProtNLM"/>
    </source>
</evidence>
<dbReference type="Proteomes" id="UP000314294">
    <property type="component" value="Unassembled WGS sequence"/>
</dbReference>
<feature type="region of interest" description="Disordered" evidence="1">
    <location>
        <begin position="29"/>
        <end position="60"/>
    </location>
</feature>
<name>A0A4Z2EAD1_9TELE</name>
<sequence>MRHHVSKPIRSWLCSLLCYQLWFQLKPEGDPPPPSHHQAVSPFSSTTNPNTITTTTTTTPVSGLQGAVCRIRTRRHRPSRRLIDFTSAALRSKTCAGD</sequence>
<comment type="caution">
    <text evidence="3">The sequence shown here is derived from an EMBL/GenBank/DDBJ whole genome shotgun (WGS) entry which is preliminary data.</text>
</comment>
<feature type="signal peptide" evidence="2">
    <location>
        <begin position="1"/>
        <end position="29"/>
    </location>
</feature>
<evidence type="ECO:0000256" key="2">
    <source>
        <dbReference type="SAM" id="SignalP"/>
    </source>
</evidence>
<proteinExistence type="predicted"/>
<feature type="compositionally biased region" description="Low complexity" evidence="1">
    <location>
        <begin position="46"/>
        <end position="60"/>
    </location>
</feature>
<keyword evidence="2" id="KW-0732">Signal</keyword>